<name>A0ABW7XP77_9MICO</name>
<organism evidence="2 3">
    <name type="scientific">Promicromonospora kroppenstedtii</name>
    <dbReference type="NCBI Taxonomy" id="440482"/>
    <lineage>
        <taxon>Bacteria</taxon>
        <taxon>Bacillati</taxon>
        <taxon>Actinomycetota</taxon>
        <taxon>Actinomycetes</taxon>
        <taxon>Micrococcales</taxon>
        <taxon>Promicromonosporaceae</taxon>
        <taxon>Promicromonospora</taxon>
    </lineage>
</organism>
<dbReference type="InterPro" id="IPR011335">
    <property type="entry name" value="Restrct_endonuc-II-like"/>
</dbReference>
<accession>A0ABW7XP77</accession>
<dbReference type="EMBL" id="JBIRYI010000014">
    <property type="protein sequence ID" value="MFI2489337.1"/>
    <property type="molecule type" value="Genomic_DNA"/>
</dbReference>
<dbReference type="Gene3D" id="3.40.960.10">
    <property type="entry name" value="VSR Endonuclease"/>
    <property type="match status" value="1"/>
</dbReference>
<protein>
    <submittedName>
        <fullName evidence="2">DUF559 domain-containing protein</fullName>
    </submittedName>
</protein>
<evidence type="ECO:0000259" key="1">
    <source>
        <dbReference type="Pfam" id="PF04480"/>
    </source>
</evidence>
<dbReference type="SUPFAM" id="SSF52980">
    <property type="entry name" value="Restriction endonuclease-like"/>
    <property type="match status" value="1"/>
</dbReference>
<dbReference type="RefSeq" id="WP_397406505.1">
    <property type="nucleotide sequence ID" value="NZ_JBIRYI010000014.1"/>
</dbReference>
<gene>
    <name evidence="2" type="ORF">ACH47X_20670</name>
</gene>
<dbReference type="Pfam" id="PF04480">
    <property type="entry name" value="DUF559"/>
    <property type="match status" value="1"/>
</dbReference>
<sequence length="295" mass="33289">MAHEVFTVSEGLSRGISAQALRSRRLSAPTSGVRIDDPDPSLIDRCRAIARVVHPNAAFARSTALRLLGVELPWQLEEDHAIHVVTPRRGERPQRYAIRPHFCGQKKLDVVHRLGLRITSAPQTWLQVSHGLTRDSLVGLGDAMTRRKNPLTTVDELELLLRETFKMRGLALCREAVELVRSGTDSSMESRLRLIIIDAGLPEPLVNVPALDTTGQFLALPDLSYPELKIAVEYDGDHHRTDPATWRRDVERRQLLEGAGWLIITATADDVIRYPDRLIRRIRAAIRARKIQQER</sequence>
<feature type="domain" description="DUF559" evidence="1">
    <location>
        <begin position="226"/>
        <end position="286"/>
    </location>
</feature>
<evidence type="ECO:0000313" key="2">
    <source>
        <dbReference type="EMBL" id="MFI2489337.1"/>
    </source>
</evidence>
<proteinExistence type="predicted"/>
<dbReference type="InterPro" id="IPR007569">
    <property type="entry name" value="DUF559"/>
</dbReference>
<dbReference type="Proteomes" id="UP001611580">
    <property type="component" value="Unassembled WGS sequence"/>
</dbReference>
<comment type="caution">
    <text evidence="2">The sequence shown here is derived from an EMBL/GenBank/DDBJ whole genome shotgun (WGS) entry which is preliminary data.</text>
</comment>
<evidence type="ECO:0000313" key="3">
    <source>
        <dbReference type="Proteomes" id="UP001611580"/>
    </source>
</evidence>
<keyword evidence="3" id="KW-1185">Reference proteome</keyword>
<reference evidence="2 3" key="1">
    <citation type="submission" date="2024-10" db="EMBL/GenBank/DDBJ databases">
        <title>The Natural Products Discovery Center: Release of the First 8490 Sequenced Strains for Exploring Actinobacteria Biosynthetic Diversity.</title>
        <authorList>
            <person name="Kalkreuter E."/>
            <person name="Kautsar S.A."/>
            <person name="Yang D."/>
            <person name="Bader C.D."/>
            <person name="Teijaro C.N."/>
            <person name="Fluegel L."/>
            <person name="Davis C.M."/>
            <person name="Simpson J.R."/>
            <person name="Lauterbach L."/>
            <person name="Steele A.D."/>
            <person name="Gui C."/>
            <person name="Meng S."/>
            <person name="Li G."/>
            <person name="Viehrig K."/>
            <person name="Ye F."/>
            <person name="Su P."/>
            <person name="Kiefer A.F."/>
            <person name="Nichols A."/>
            <person name="Cepeda A.J."/>
            <person name="Yan W."/>
            <person name="Fan B."/>
            <person name="Jiang Y."/>
            <person name="Adhikari A."/>
            <person name="Zheng C.-J."/>
            <person name="Schuster L."/>
            <person name="Cowan T.M."/>
            <person name="Smanski M.J."/>
            <person name="Chevrette M.G."/>
            <person name="De Carvalho L.P.S."/>
            <person name="Shen B."/>
        </authorList>
    </citation>
    <scope>NUCLEOTIDE SEQUENCE [LARGE SCALE GENOMIC DNA]</scope>
    <source>
        <strain evidence="2 3">NPDC019481</strain>
    </source>
</reference>